<accession>D1Z0M0</accession>
<dbReference type="eggNOG" id="arCOG02256">
    <property type="taxonomic scope" value="Archaea"/>
</dbReference>
<dbReference type="PATRIC" id="fig|304371.9.peg.2208"/>
<dbReference type="Pfam" id="PF02567">
    <property type="entry name" value="PhzC-PhzF"/>
    <property type="match status" value="1"/>
</dbReference>
<dbReference type="PIRSF" id="PIRSF016184">
    <property type="entry name" value="PhzC_PhzF"/>
    <property type="match status" value="1"/>
</dbReference>
<dbReference type="InParanoid" id="D1Z0M0"/>
<dbReference type="PANTHER" id="PTHR13774">
    <property type="entry name" value="PHENAZINE BIOSYNTHESIS PROTEIN"/>
    <property type="match status" value="1"/>
</dbReference>
<dbReference type="GO" id="GO:0016853">
    <property type="term" value="F:isomerase activity"/>
    <property type="evidence" value="ECO:0007669"/>
    <property type="project" value="TreeGrafter"/>
</dbReference>
<dbReference type="KEGG" id="mpd:MCP_2170"/>
<dbReference type="GO" id="GO:0005737">
    <property type="term" value="C:cytoplasm"/>
    <property type="evidence" value="ECO:0007669"/>
    <property type="project" value="TreeGrafter"/>
</dbReference>
<keyword evidence="2" id="KW-1185">Reference proteome</keyword>
<protein>
    <submittedName>
        <fullName evidence="1">Phenazine biosynthesis protein</fullName>
    </submittedName>
</protein>
<reference evidence="2" key="3">
    <citation type="journal article" date="2011" name="PLoS ONE">
        <title>Genome sequence of a mesophilic hydrogenotrophic methanogen Methanocella paludicola, the first cultivated representative of the order Methanocellales.</title>
        <authorList>
            <person name="Sakai S."/>
            <person name="Takaki Y."/>
            <person name="Shimamura S."/>
            <person name="Sekine M."/>
            <person name="Tajima T."/>
            <person name="Kosugi H."/>
            <person name="Ichikawa N."/>
            <person name="Tasumi E."/>
            <person name="Hiraki A.T."/>
            <person name="Shimizu A."/>
            <person name="Kato Y."/>
            <person name="Nishiko R."/>
            <person name="Mori K."/>
            <person name="Fujita N."/>
            <person name="Imachi H."/>
            <person name="Takai K."/>
        </authorList>
    </citation>
    <scope>NUCLEOTIDE SEQUENCE [LARGE SCALE GENOMIC DNA]</scope>
    <source>
        <strain evidence="2">DSM 17711 / JCM 13418 / NBRC 101707 / SANAE</strain>
    </source>
</reference>
<proteinExistence type="predicted"/>
<dbReference type="SUPFAM" id="SSF54506">
    <property type="entry name" value="Diaminopimelate epimerase-like"/>
    <property type="match status" value="1"/>
</dbReference>
<reference evidence="1 2" key="1">
    <citation type="journal article" date="2007" name="Appl. Environ. Microbiol.">
        <title>Isolation of key methanogens for global methane emission from rice paddy fields: a novel isolate affiliated with the clone cluster rice cluster I.</title>
        <authorList>
            <person name="Sakai S."/>
            <person name="Imachi H."/>
            <person name="Sekiguchi Y."/>
            <person name="Ohashi A."/>
            <person name="Harada H."/>
            <person name="Kamagata Y."/>
        </authorList>
    </citation>
    <scope>NUCLEOTIDE SEQUENCE [LARGE SCALE GENOMIC DNA]</scope>
    <source>
        <strain evidence="2">DSM 17711 / JCM 13418 / NBRC 101707 / SANAE</strain>
    </source>
</reference>
<dbReference type="GeneID" id="8682017"/>
<organism evidence="1 2">
    <name type="scientific">Methanocella paludicola (strain DSM 17711 / JCM 13418 / NBRC 101707 / SANAE)</name>
    <dbReference type="NCBI Taxonomy" id="304371"/>
    <lineage>
        <taxon>Archaea</taxon>
        <taxon>Methanobacteriati</taxon>
        <taxon>Methanobacteriota</taxon>
        <taxon>Stenosarchaea group</taxon>
        <taxon>Methanomicrobia</taxon>
        <taxon>Methanocellales</taxon>
        <taxon>Methanocellaceae</taxon>
        <taxon>Methanocella</taxon>
    </lineage>
</organism>
<dbReference type="NCBIfam" id="TIGR00654">
    <property type="entry name" value="PhzF_family"/>
    <property type="match status" value="1"/>
</dbReference>
<sequence length="292" mass="32320">MAGHTFYILDVFAEEKYAGNQLAVFLDAVSIPAETMQRLANETHFSETTFILSDEEKNGGYDVRIFTPEEELPFAGHPTLGTAYVIMHKVMKKPWDEVKLNLGVGQITVTYDKATGALWMKQVEPTFLRTFEPAPLADILGIGAGDIDERFPIQEVSTGIPFIIVPLKSMAAVKRAYLDPRKFTAYMGKKDSTGILVFSPETYHKENALNVRVFTKFISVPEDPATGSGNGCLAAYIVKHKYFGTAKIDIRTEQGYEMGRPSLLFLRAEERGGSIDVRVGGRVIPVAKCALE</sequence>
<dbReference type="InterPro" id="IPR003719">
    <property type="entry name" value="Phenazine_PhzF-like"/>
</dbReference>
<gene>
    <name evidence="1" type="ordered locus">MCP_2170</name>
</gene>
<dbReference type="Gene3D" id="3.10.310.10">
    <property type="entry name" value="Diaminopimelate Epimerase, Chain A, domain 1"/>
    <property type="match status" value="2"/>
</dbReference>
<dbReference type="EMBL" id="AP011532">
    <property type="protein sequence ID" value="BAI62242.1"/>
    <property type="molecule type" value="Genomic_DNA"/>
</dbReference>
<dbReference type="RefSeq" id="WP_012900916.1">
    <property type="nucleotide sequence ID" value="NC_013665.1"/>
</dbReference>
<dbReference type="STRING" id="304371.MCP_2170"/>
<dbReference type="AlphaFoldDB" id="D1Z0M0"/>
<reference evidence="1 2" key="2">
    <citation type="journal article" date="2008" name="Int. J. Syst. Evol. Microbiol.">
        <title>Methanocella paludicola gen. nov., sp. nov., a methane-producing archaeon, the first isolate of the lineage 'Rice Cluster I', and proposal of the new archaeal order Methanocellales ord. nov.</title>
        <authorList>
            <person name="Sakai S."/>
            <person name="Imachi H."/>
            <person name="Hanada S."/>
            <person name="Ohashi A."/>
            <person name="Harada H."/>
            <person name="Kamagata Y."/>
        </authorList>
    </citation>
    <scope>NUCLEOTIDE SEQUENCE [LARGE SCALE GENOMIC DNA]</scope>
    <source>
        <strain evidence="2">DSM 17711 / JCM 13418 / NBRC 101707 / SANAE</strain>
    </source>
</reference>
<name>D1Z0M0_METPS</name>
<dbReference type="Proteomes" id="UP000001882">
    <property type="component" value="Chromosome"/>
</dbReference>
<evidence type="ECO:0000313" key="2">
    <source>
        <dbReference type="Proteomes" id="UP000001882"/>
    </source>
</evidence>
<dbReference type="OrthoDB" id="105902at2157"/>
<dbReference type="PANTHER" id="PTHR13774:SF32">
    <property type="entry name" value="ANTISENSE-ENHANCING SEQUENCE 1"/>
    <property type="match status" value="1"/>
</dbReference>
<evidence type="ECO:0000313" key="1">
    <source>
        <dbReference type="EMBL" id="BAI62242.1"/>
    </source>
</evidence>